<evidence type="ECO:0000256" key="2">
    <source>
        <dbReference type="SAM" id="SignalP"/>
    </source>
</evidence>
<evidence type="ECO:0000313" key="5">
    <source>
        <dbReference type="Proteomes" id="UP000597989"/>
    </source>
</evidence>
<reference evidence="3" key="1">
    <citation type="journal article" date="2014" name="Int. J. Syst. Evol. Microbiol.">
        <title>Complete genome of a new Firmicutes species belonging to the dominant human colonic microbiota ('Ruminococcus bicirculans') reveals two chromosomes and a selective capacity to utilize plant glucans.</title>
        <authorList>
            <consortium name="NISC Comparative Sequencing Program"/>
            <person name="Wegmann U."/>
            <person name="Louis P."/>
            <person name="Goesmann A."/>
            <person name="Henrissat B."/>
            <person name="Duncan S.H."/>
            <person name="Flint H.J."/>
        </authorList>
    </citation>
    <scope>NUCLEOTIDE SEQUENCE</scope>
    <source>
        <strain evidence="3">JCM 10664</strain>
    </source>
</reference>
<reference evidence="3" key="5">
    <citation type="submission" date="2023-12" db="EMBL/GenBank/DDBJ databases">
        <authorList>
            <person name="Sun Q."/>
            <person name="Inoue M."/>
        </authorList>
    </citation>
    <scope>NUCLEOTIDE SEQUENCE</scope>
    <source>
        <strain evidence="3">JCM 10664</strain>
    </source>
</reference>
<reference evidence="4" key="4">
    <citation type="submission" date="2020-09" db="EMBL/GenBank/DDBJ databases">
        <authorList>
            <person name="Sun Q."/>
            <person name="Zhou Y."/>
        </authorList>
    </citation>
    <scope>NUCLEOTIDE SEQUENCE</scope>
    <source>
        <strain evidence="4">CGMCC 4.7206</strain>
    </source>
</reference>
<dbReference type="PROSITE" id="PS51257">
    <property type="entry name" value="PROKAR_LIPOPROTEIN"/>
    <property type="match status" value="1"/>
</dbReference>
<evidence type="ECO:0000256" key="1">
    <source>
        <dbReference type="SAM" id="MobiDB-lite"/>
    </source>
</evidence>
<feature type="signal peptide" evidence="2">
    <location>
        <begin position="1"/>
        <end position="26"/>
    </location>
</feature>
<feature type="chain" id="PRO_5037479358" evidence="2">
    <location>
        <begin position="27"/>
        <end position="161"/>
    </location>
</feature>
<feature type="region of interest" description="Disordered" evidence="1">
    <location>
        <begin position="78"/>
        <end position="111"/>
    </location>
</feature>
<feature type="compositionally biased region" description="Basic and acidic residues" evidence="1">
    <location>
        <begin position="78"/>
        <end position="96"/>
    </location>
</feature>
<dbReference type="EMBL" id="BAAAHC010000009">
    <property type="protein sequence ID" value="GAA0519467.1"/>
    <property type="molecule type" value="Genomic_DNA"/>
</dbReference>
<proteinExistence type="predicted"/>
<keyword evidence="2" id="KW-0732">Signal</keyword>
<evidence type="ECO:0000313" key="3">
    <source>
        <dbReference type="EMBL" id="GAA0519467.1"/>
    </source>
</evidence>
<evidence type="ECO:0000313" key="6">
    <source>
        <dbReference type="Proteomes" id="UP001500220"/>
    </source>
</evidence>
<protein>
    <submittedName>
        <fullName evidence="4">Uncharacterized protein</fullName>
    </submittedName>
</protein>
<comment type="caution">
    <text evidence="4">The sequence shown here is derived from an EMBL/GenBank/DDBJ whole genome shotgun (WGS) entry which is preliminary data.</text>
</comment>
<dbReference type="AlphaFoldDB" id="A0A917N7E8"/>
<dbReference type="Proteomes" id="UP000597989">
    <property type="component" value="Unassembled WGS sequence"/>
</dbReference>
<reference evidence="6" key="3">
    <citation type="journal article" date="2019" name="Int. J. Syst. Evol. Microbiol.">
        <title>The Global Catalogue of Microorganisms (GCM) 10K type strain sequencing project: providing services to taxonomists for standard genome sequencing and annotation.</title>
        <authorList>
            <consortium name="The Broad Institute Genomics Platform"/>
            <consortium name="The Broad Institute Genome Sequencing Center for Infectious Disease"/>
            <person name="Wu L."/>
            <person name="Ma J."/>
        </authorList>
    </citation>
    <scope>NUCLEOTIDE SEQUENCE [LARGE SCALE GENOMIC DNA]</scope>
    <source>
        <strain evidence="6">JCM 10664</strain>
    </source>
</reference>
<feature type="compositionally biased region" description="Pro residues" evidence="1">
    <location>
        <begin position="97"/>
        <end position="107"/>
    </location>
</feature>
<organism evidence="4 5">
    <name type="scientific">Saccharopolyspora thermophila</name>
    <dbReference type="NCBI Taxonomy" id="89367"/>
    <lineage>
        <taxon>Bacteria</taxon>
        <taxon>Bacillati</taxon>
        <taxon>Actinomycetota</taxon>
        <taxon>Actinomycetes</taxon>
        <taxon>Pseudonocardiales</taxon>
        <taxon>Pseudonocardiaceae</taxon>
        <taxon>Saccharopolyspora</taxon>
    </lineage>
</organism>
<name>A0A917N7E8_9PSEU</name>
<dbReference type="PROSITE" id="PS51318">
    <property type="entry name" value="TAT"/>
    <property type="match status" value="1"/>
</dbReference>
<reference evidence="4 5" key="2">
    <citation type="journal article" date="2014" name="Int. J. Syst. Evol. Microbiol.">
        <title>Complete genome sequence of Corynebacterium casei LMG S-19264T (=DSM 44701T), isolated from a smear-ripened cheese.</title>
        <authorList>
            <consortium name="US DOE Joint Genome Institute (JGI-PGF)"/>
            <person name="Walter F."/>
            <person name="Albersmeier A."/>
            <person name="Kalinowski J."/>
            <person name="Ruckert C."/>
        </authorList>
    </citation>
    <scope>NUCLEOTIDE SEQUENCE [LARGE SCALE GENOMIC DNA]</scope>
    <source>
        <strain evidence="4 5">CGMCC 4.7206</strain>
    </source>
</reference>
<sequence>MESPSRARLVGRRSVLRLFAAAPAVAALTAACSSTPEPDPLVALATAAKSDAQLARAIAQAHPRLAAAAREVAAARTAHAEALQREIDRVNPRDPQDPPSVPEPGPQTAPHSANAAANALLEALRVAQENAAQLVPGLSDYRAGLVGSVSASCACLREVLG</sequence>
<evidence type="ECO:0000313" key="4">
    <source>
        <dbReference type="EMBL" id="GGI74532.1"/>
    </source>
</evidence>
<keyword evidence="6" id="KW-1185">Reference proteome</keyword>
<gene>
    <name evidence="3" type="ORF">GCM10009545_21800</name>
    <name evidence="4" type="ORF">GCM10011581_09380</name>
</gene>
<dbReference type="RefSeq" id="WP_188985785.1">
    <property type="nucleotide sequence ID" value="NZ_BAAAHC010000009.1"/>
</dbReference>
<accession>A0A917N7E8</accession>
<dbReference type="EMBL" id="BMMT01000002">
    <property type="protein sequence ID" value="GGI74532.1"/>
    <property type="molecule type" value="Genomic_DNA"/>
</dbReference>
<dbReference type="InterPro" id="IPR006311">
    <property type="entry name" value="TAT_signal"/>
</dbReference>
<dbReference type="Proteomes" id="UP001500220">
    <property type="component" value="Unassembled WGS sequence"/>
</dbReference>